<dbReference type="InterPro" id="IPR001525">
    <property type="entry name" value="C5_MeTfrase"/>
</dbReference>
<evidence type="ECO:0000256" key="3">
    <source>
        <dbReference type="ARBA" id="ARBA00022691"/>
    </source>
</evidence>
<dbReference type="EC" id="2.1.1.37" evidence="8"/>
<dbReference type="Pfam" id="PF00145">
    <property type="entry name" value="DNA_methylase"/>
    <property type="match status" value="1"/>
</dbReference>
<dbReference type="InterPro" id="IPR050390">
    <property type="entry name" value="C5-Methyltransferase"/>
</dbReference>
<protein>
    <recommendedName>
        <fullName evidence="8">Cytosine-specific methyltransferase</fullName>
        <ecNumber evidence="8">2.1.1.37</ecNumber>
    </recommendedName>
</protein>
<dbReference type="PANTHER" id="PTHR10629">
    <property type="entry name" value="CYTOSINE-SPECIFIC METHYLTRANSFERASE"/>
    <property type="match status" value="1"/>
</dbReference>
<dbReference type="GO" id="GO:0003886">
    <property type="term" value="F:DNA (cytosine-5-)-methyltransferase activity"/>
    <property type="evidence" value="ECO:0007669"/>
    <property type="project" value="UniProtKB-EC"/>
</dbReference>
<dbReference type="EMBL" id="LN899822">
    <property type="protein sequence ID" value="CUV62299.1"/>
    <property type="molecule type" value="Genomic_DNA"/>
</dbReference>
<sequence length="288" mass="30840">MYAHPDTPRNTHSPTVGSLFAGIGGFDLGFERAGFRTAWQVEIDPIRRAVLADCFPHAQRFDDVRACGRHNLLPVDAIVGGFPCQDLSTMGKRAGLAGERSGLFYEVVRIINELRPRWLVLENVTGLLSCNDGEDFAAVIGTLAECGYLGFWRVLNAQYFGVPTKRRRVFMVAGLGCQPPIELLADAGPVDSLPRAPKAQQTGFGLAGWAYPTLLAGSAPGQINLGGSGLVAVEDGWSAMAERSRTIEHHGLCKGLDAANFAEAQGAGNAVSPPVAEWVARHLIEECA</sequence>
<dbReference type="PANTHER" id="PTHR10629:SF52">
    <property type="entry name" value="DNA (CYTOSINE-5)-METHYLTRANSFERASE 1"/>
    <property type="match status" value="1"/>
</dbReference>
<dbReference type="GO" id="GO:0009307">
    <property type="term" value="P:DNA restriction-modification system"/>
    <property type="evidence" value="ECO:0007669"/>
    <property type="project" value="UniProtKB-KW"/>
</dbReference>
<dbReference type="InterPro" id="IPR029063">
    <property type="entry name" value="SAM-dependent_MTases_sf"/>
</dbReference>
<dbReference type="GO" id="GO:0044027">
    <property type="term" value="P:negative regulation of gene expression via chromosomal CpG island methylation"/>
    <property type="evidence" value="ECO:0007669"/>
    <property type="project" value="TreeGrafter"/>
</dbReference>
<dbReference type="REBASE" id="134406">
    <property type="entry name" value="M.Rso234ORF2200027P"/>
</dbReference>
<dbReference type="SUPFAM" id="SSF53335">
    <property type="entry name" value="S-adenosyl-L-methionine-dependent methyltransferases"/>
    <property type="match status" value="1"/>
</dbReference>
<comment type="similarity">
    <text evidence="6 7">Belongs to the class I-like SAM-binding methyltransferase superfamily. C5-methyltransferase family.</text>
</comment>
<keyword evidence="2 6" id="KW-0808">Transferase</keyword>
<evidence type="ECO:0000256" key="7">
    <source>
        <dbReference type="RuleBase" id="RU000416"/>
    </source>
</evidence>
<evidence type="ECO:0000256" key="6">
    <source>
        <dbReference type="PROSITE-ProRule" id="PRU01016"/>
    </source>
</evidence>
<reference evidence="10" key="1">
    <citation type="submission" date="2015-10" db="EMBL/GenBank/DDBJ databases">
        <authorList>
            <person name="Gilbert D.G."/>
        </authorList>
    </citation>
    <scope>NUCLEOTIDE SEQUENCE</scope>
    <source>
        <strain evidence="10">Phyl III-seqv23</strain>
    </source>
</reference>
<accession>A0A0S4XGF7</accession>
<dbReference type="InterPro" id="IPR018117">
    <property type="entry name" value="C5_DNA_meth_AS"/>
</dbReference>
<evidence type="ECO:0000313" key="10">
    <source>
        <dbReference type="EMBL" id="CUV62299.1"/>
    </source>
</evidence>
<dbReference type="PRINTS" id="PR00105">
    <property type="entry name" value="C5METTRFRASE"/>
</dbReference>
<dbReference type="GO" id="GO:0003677">
    <property type="term" value="F:DNA binding"/>
    <property type="evidence" value="ECO:0007669"/>
    <property type="project" value="TreeGrafter"/>
</dbReference>
<evidence type="ECO:0000256" key="1">
    <source>
        <dbReference type="ARBA" id="ARBA00022603"/>
    </source>
</evidence>
<evidence type="ECO:0000256" key="4">
    <source>
        <dbReference type="ARBA" id="ARBA00022747"/>
    </source>
</evidence>
<name>A0A0S4XGF7_RALSL</name>
<dbReference type="AlphaFoldDB" id="A0A0S4XGF7"/>
<keyword evidence="3 6" id="KW-0949">S-adenosyl-L-methionine</keyword>
<comment type="catalytic activity">
    <reaction evidence="5 8">
        <text>a 2'-deoxycytidine in DNA + S-adenosyl-L-methionine = a 5-methyl-2'-deoxycytidine in DNA + S-adenosyl-L-homocysteine + H(+)</text>
        <dbReference type="Rhea" id="RHEA:13681"/>
        <dbReference type="Rhea" id="RHEA-COMP:11369"/>
        <dbReference type="Rhea" id="RHEA-COMP:11370"/>
        <dbReference type="ChEBI" id="CHEBI:15378"/>
        <dbReference type="ChEBI" id="CHEBI:57856"/>
        <dbReference type="ChEBI" id="CHEBI:59789"/>
        <dbReference type="ChEBI" id="CHEBI:85452"/>
        <dbReference type="ChEBI" id="CHEBI:85454"/>
        <dbReference type="EC" id="2.1.1.37"/>
    </reaction>
</comment>
<feature type="active site" evidence="6">
    <location>
        <position position="84"/>
    </location>
</feature>
<proteinExistence type="inferred from homology"/>
<dbReference type="EMBL" id="LN899826">
    <property type="protein sequence ID" value="CUV41351.1"/>
    <property type="molecule type" value="Genomic_DNA"/>
</dbReference>
<evidence type="ECO:0000256" key="5">
    <source>
        <dbReference type="ARBA" id="ARBA00047422"/>
    </source>
</evidence>
<gene>
    <name evidence="10" type="ORF">RD1301_v1_2200027</name>
    <name evidence="9" type="ORF">TF3108_v1_780034</name>
</gene>
<keyword evidence="1 6" id="KW-0489">Methyltransferase</keyword>
<dbReference type="Gene3D" id="3.40.50.150">
    <property type="entry name" value="Vaccinia Virus protein VP39"/>
    <property type="match status" value="1"/>
</dbReference>
<organism evidence="10">
    <name type="scientific">Ralstonia solanacearum</name>
    <name type="common">Pseudomonas solanacearum</name>
    <dbReference type="NCBI Taxonomy" id="305"/>
    <lineage>
        <taxon>Bacteria</taxon>
        <taxon>Pseudomonadati</taxon>
        <taxon>Pseudomonadota</taxon>
        <taxon>Betaproteobacteria</taxon>
        <taxon>Burkholderiales</taxon>
        <taxon>Burkholderiaceae</taxon>
        <taxon>Ralstonia</taxon>
        <taxon>Ralstonia solanacearum species complex</taxon>
    </lineage>
</organism>
<evidence type="ECO:0000256" key="8">
    <source>
        <dbReference type="RuleBase" id="RU000417"/>
    </source>
</evidence>
<dbReference type="PROSITE" id="PS51679">
    <property type="entry name" value="SAM_MT_C5"/>
    <property type="match status" value="1"/>
</dbReference>
<dbReference type="REBASE" id="134454">
    <property type="entry name" value="M.Rso238ORF780034P"/>
</dbReference>
<dbReference type="GO" id="GO:0032259">
    <property type="term" value="P:methylation"/>
    <property type="evidence" value="ECO:0007669"/>
    <property type="project" value="UniProtKB-KW"/>
</dbReference>
<evidence type="ECO:0000256" key="2">
    <source>
        <dbReference type="ARBA" id="ARBA00022679"/>
    </source>
</evidence>
<keyword evidence="4" id="KW-0680">Restriction system</keyword>
<evidence type="ECO:0000313" key="9">
    <source>
        <dbReference type="EMBL" id="CUV41351.1"/>
    </source>
</evidence>
<dbReference type="PROSITE" id="PS00094">
    <property type="entry name" value="C5_MTASE_1"/>
    <property type="match status" value="1"/>
</dbReference>
<dbReference type="NCBIfam" id="TIGR00675">
    <property type="entry name" value="dcm"/>
    <property type="match status" value="1"/>
</dbReference>